<keyword evidence="2" id="KW-0812">Transmembrane</keyword>
<organism evidence="3 4">
    <name type="scientific">Microcella alkalica</name>
    <dbReference type="NCBI Taxonomy" id="355930"/>
    <lineage>
        <taxon>Bacteria</taxon>
        <taxon>Bacillati</taxon>
        <taxon>Actinomycetota</taxon>
        <taxon>Actinomycetes</taxon>
        <taxon>Micrococcales</taxon>
        <taxon>Microbacteriaceae</taxon>
        <taxon>Microcella</taxon>
    </lineage>
</organism>
<evidence type="ECO:0000256" key="2">
    <source>
        <dbReference type="SAM" id="Phobius"/>
    </source>
</evidence>
<comment type="caution">
    <text evidence="3">The sequence shown here is derived from an EMBL/GenBank/DDBJ whole genome shotgun (WGS) entry which is preliminary data.</text>
</comment>
<dbReference type="Proteomes" id="UP000585905">
    <property type="component" value="Unassembled WGS sequence"/>
</dbReference>
<feature type="compositionally biased region" description="Pro residues" evidence="1">
    <location>
        <begin position="44"/>
        <end position="61"/>
    </location>
</feature>
<name>A0A839E8U0_9MICO</name>
<sequence length="366" mass="38715">MSEQGELDAARRRELERRAFARPRDEASVADAAVAAAELAALRPPAPPPSVARPARPPGGPPAEDDPDDPDDERTWLAAASAVVLARLRSSSRSERRDAAIGAGALVILTGILVAAHIALTAPPPAFADFEGDQPPQRDATGQWDLADETVRTQLEGRGIDIVSGPVVFGEPSRDPRLIVYRQWVSESIVEVCGGIVVDGAFFTAETCTSDEVFRSEGLEGAYDDGAFSVEFSWSPEGTPSLEVLQQGAVTLDEVRALGILALAALEADPTPADALIWNYAPDTIAGPLLLAEIDGVQYVGLLSADDDSIGRLGDAPTFCLWIADRESNGGGCTTAERFAVEGIEVLSDGVRARWLPSGELVRVEP</sequence>
<evidence type="ECO:0000256" key="1">
    <source>
        <dbReference type="SAM" id="MobiDB-lite"/>
    </source>
</evidence>
<accession>A0A839E8U0</accession>
<evidence type="ECO:0000313" key="3">
    <source>
        <dbReference type="EMBL" id="MBA8847686.1"/>
    </source>
</evidence>
<dbReference type="RefSeq" id="WP_182490488.1">
    <property type="nucleotide sequence ID" value="NZ_BAAAOV010000022.1"/>
</dbReference>
<keyword evidence="2" id="KW-0472">Membrane</keyword>
<feature type="transmembrane region" description="Helical" evidence="2">
    <location>
        <begin position="99"/>
        <end position="120"/>
    </location>
</feature>
<keyword evidence="2" id="KW-1133">Transmembrane helix</keyword>
<reference evidence="3 4" key="1">
    <citation type="submission" date="2020-07" db="EMBL/GenBank/DDBJ databases">
        <title>Sequencing the genomes of 1000 actinobacteria strains.</title>
        <authorList>
            <person name="Klenk H.-P."/>
        </authorList>
    </citation>
    <scope>NUCLEOTIDE SEQUENCE [LARGE SCALE GENOMIC DNA]</scope>
    <source>
        <strain evidence="3 4">DSM 19663</strain>
    </source>
</reference>
<keyword evidence="4" id="KW-1185">Reference proteome</keyword>
<protein>
    <submittedName>
        <fullName evidence="3">Uncharacterized protein</fullName>
    </submittedName>
</protein>
<dbReference type="EMBL" id="JACGWX010000002">
    <property type="protein sequence ID" value="MBA8847686.1"/>
    <property type="molecule type" value="Genomic_DNA"/>
</dbReference>
<gene>
    <name evidence="3" type="ORF">FHX53_001271</name>
</gene>
<feature type="compositionally biased region" description="Acidic residues" evidence="1">
    <location>
        <begin position="63"/>
        <end position="72"/>
    </location>
</feature>
<proteinExistence type="predicted"/>
<evidence type="ECO:0000313" key="4">
    <source>
        <dbReference type="Proteomes" id="UP000585905"/>
    </source>
</evidence>
<feature type="region of interest" description="Disordered" evidence="1">
    <location>
        <begin position="40"/>
        <end position="73"/>
    </location>
</feature>
<dbReference type="AlphaFoldDB" id="A0A839E8U0"/>